<evidence type="ECO:0000256" key="2">
    <source>
        <dbReference type="ARBA" id="ARBA00022527"/>
    </source>
</evidence>
<dbReference type="GO" id="GO:0005524">
    <property type="term" value="F:ATP binding"/>
    <property type="evidence" value="ECO:0007669"/>
    <property type="project" value="UniProtKB-KW"/>
</dbReference>
<evidence type="ECO:0000256" key="8">
    <source>
        <dbReference type="ARBA" id="ARBA00022777"/>
    </source>
</evidence>
<dbReference type="PANTHER" id="PTHR27002:SF1040">
    <property type="entry name" value="OS07G0538400 PROTEIN"/>
    <property type="match status" value="1"/>
</dbReference>
<dbReference type="OrthoDB" id="688481at2759"/>
<feature type="domain" description="Gnk2-homologous" evidence="16">
    <location>
        <begin position="30"/>
        <end position="136"/>
    </location>
</feature>
<keyword evidence="12" id="KW-0325">Glycoprotein</keyword>
<evidence type="ECO:0000256" key="12">
    <source>
        <dbReference type="ARBA" id="ARBA00023180"/>
    </source>
</evidence>
<dbReference type="GO" id="GO:0005886">
    <property type="term" value="C:plasma membrane"/>
    <property type="evidence" value="ECO:0007669"/>
    <property type="project" value="TreeGrafter"/>
</dbReference>
<dbReference type="PROSITE" id="PS51473">
    <property type="entry name" value="GNK2"/>
    <property type="match status" value="2"/>
</dbReference>
<dbReference type="InterPro" id="IPR038408">
    <property type="entry name" value="GNK2_sf"/>
</dbReference>
<feature type="region of interest" description="Disordered" evidence="13">
    <location>
        <begin position="260"/>
        <end position="282"/>
    </location>
</feature>
<accession>A0A835QZ00</accession>
<dbReference type="Gene3D" id="3.30.200.20">
    <property type="entry name" value="Phosphorylase Kinase, domain 1"/>
    <property type="match status" value="1"/>
</dbReference>
<keyword evidence="6" id="KW-0677">Repeat</keyword>
<keyword evidence="10 14" id="KW-1133">Transmembrane helix</keyword>
<keyword evidence="7" id="KW-0547">Nucleotide-binding</keyword>
<dbReference type="FunFam" id="1.10.510.10:FF:000129">
    <property type="entry name" value="cysteine-rich receptor-like protein kinase 10"/>
    <property type="match status" value="1"/>
</dbReference>
<keyword evidence="11 14" id="KW-0472">Membrane</keyword>
<evidence type="ECO:0000256" key="4">
    <source>
        <dbReference type="ARBA" id="ARBA00022692"/>
    </source>
</evidence>
<dbReference type="PROSITE" id="PS50011">
    <property type="entry name" value="PROTEIN_KINASE_DOM"/>
    <property type="match status" value="1"/>
</dbReference>
<sequence>MFDSSMATSIAVFPIILMSWLAATAGALSSGMLFHSCSGDLYAIPSPYYSNLRQLLGNLLAATPASRMLFSMDSIGPRDDPLIYGMAQCRADVSETVCADCLASASLEAVNGTCHGIKSTAIRMALCVLRYADYRFFTILEGPLSFITMMNEDTTRWKEAMVIRGMIRLLISQASVSEQRIAAGQRVIDSNPQSPVVYGMAWCVMDLTPQDCSKCLETVFDRYDACCFNRIGGGSISTSCIVTYDRHPILNATRIVSPFDAPQPSSAPQSPPPDNGEQLSSPIEPRKHSKLIEPVLIASMSLAILTIALLGVILIRRRWSIHLNGKELDVAEEGSTKEPFLINLTSLKAATNNFSDENKLREGRFGPIYKGTLLSGKQIMVKRLTQTSTQDLAILKNEAALVSQLQHKNLVNLMGCCLQENEKLLLYEYLPNASLDKYLFDATERARLDWNTRHAILEGIARGLFYLHDLSRLRVIHRDLNASNILLDDDMNPRISEFGLAKLVGFDQSQFYTEKIAGTSGYMAPEYAWRGAFSHKSDVFSYGMLVLEVVTGRRNGSFIEMGNSLNLQTYVWQHWVEGTAKEVIDDVLGGMYALEDVLRCLNIGLLCIQAEPAQRPTMASALLMLSGANDSLPAPALPGYFTGTTTRSHWLESQRSDGITETYL</sequence>
<evidence type="ECO:0000256" key="10">
    <source>
        <dbReference type="ARBA" id="ARBA00022989"/>
    </source>
</evidence>
<dbReference type="InterPro" id="IPR000719">
    <property type="entry name" value="Prot_kinase_dom"/>
</dbReference>
<evidence type="ECO:0000259" key="16">
    <source>
        <dbReference type="PROSITE" id="PS51473"/>
    </source>
</evidence>
<evidence type="ECO:0000256" key="14">
    <source>
        <dbReference type="SAM" id="Phobius"/>
    </source>
</evidence>
<dbReference type="PANTHER" id="PTHR27002">
    <property type="entry name" value="RECEPTOR-LIKE SERINE/THREONINE-PROTEIN KINASE SD1-8"/>
    <property type="match status" value="1"/>
</dbReference>
<dbReference type="GO" id="GO:0006950">
    <property type="term" value="P:response to stress"/>
    <property type="evidence" value="ECO:0007669"/>
    <property type="project" value="UniProtKB-ARBA"/>
</dbReference>
<dbReference type="InterPro" id="IPR002902">
    <property type="entry name" value="GNK2"/>
</dbReference>
<evidence type="ECO:0000256" key="6">
    <source>
        <dbReference type="ARBA" id="ARBA00022737"/>
    </source>
</evidence>
<evidence type="ECO:0000259" key="15">
    <source>
        <dbReference type="PROSITE" id="PS50011"/>
    </source>
</evidence>
<evidence type="ECO:0000256" key="7">
    <source>
        <dbReference type="ARBA" id="ARBA00022741"/>
    </source>
</evidence>
<evidence type="ECO:0000256" key="9">
    <source>
        <dbReference type="ARBA" id="ARBA00022840"/>
    </source>
</evidence>
<keyword evidence="3" id="KW-0808">Transferase</keyword>
<dbReference type="Pfam" id="PF01657">
    <property type="entry name" value="Stress-antifung"/>
    <property type="match status" value="2"/>
</dbReference>
<gene>
    <name evidence="17" type="ORF">HPP92_013668</name>
</gene>
<feature type="domain" description="Gnk2-homologous" evidence="16">
    <location>
        <begin position="141"/>
        <end position="249"/>
    </location>
</feature>
<dbReference type="CDD" id="cd23509">
    <property type="entry name" value="Gnk2-like"/>
    <property type="match status" value="2"/>
</dbReference>
<evidence type="ECO:0000313" key="18">
    <source>
        <dbReference type="Proteomes" id="UP000639772"/>
    </source>
</evidence>
<dbReference type="Pfam" id="PF07714">
    <property type="entry name" value="PK_Tyr_Ser-Thr"/>
    <property type="match status" value="1"/>
</dbReference>
<name>A0A835QZ00_VANPL</name>
<comment type="subcellular location">
    <subcellularLocation>
        <location evidence="1">Membrane</location>
        <topology evidence="1">Single-pass membrane protein</topology>
    </subcellularLocation>
</comment>
<keyword evidence="5" id="KW-0732">Signal</keyword>
<feature type="transmembrane region" description="Helical" evidence="14">
    <location>
        <begin position="295"/>
        <end position="315"/>
    </location>
</feature>
<dbReference type="SUPFAM" id="SSF56112">
    <property type="entry name" value="Protein kinase-like (PK-like)"/>
    <property type="match status" value="1"/>
</dbReference>
<dbReference type="Proteomes" id="UP000639772">
    <property type="component" value="Chromosome 6"/>
</dbReference>
<evidence type="ECO:0000256" key="13">
    <source>
        <dbReference type="SAM" id="MobiDB-lite"/>
    </source>
</evidence>
<dbReference type="InterPro" id="IPR011009">
    <property type="entry name" value="Kinase-like_dom_sf"/>
</dbReference>
<proteinExistence type="predicted"/>
<dbReference type="AlphaFoldDB" id="A0A835QZ00"/>
<evidence type="ECO:0000256" key="5">
    <source>
        <dbReference type="ARBA" id="ARBA00022729"/>
    </source>
</evidence>
<evidence type="ECO:0000256" key="1">
    <source>
        <dbReference type="ARBA" id="ARBA00004167"/>
    </source>
</evidence>
<evidence type="ECO:0000256" key="11">
    <source>
        <dbReference type="ARBA" id="ARBA00023136"/>
    </source>
</evidence>
<dbReference type="Gene3D" id="3.30.430.20">
    <property type="entry name" value="Gnk2 domain, C-X8-C-X2-C motif"/>
    <property type="match status" value="2"/>
</dbReference>
<evidence type="ECO:0000256" key="3">
    <source>
        <dbReference type="ARBA" id="ARBA00022679"/>
    </source>
</evidence>
<keyword evidence="8" id="KW-0418">Kinase</keyword>
<organism evidence="17 18">
    <name type="scientific">Vanilla planifolia</name>
    <name type="common">Vanilla</name>
    <dbReference type="NCBI Taxonomy" id="51239"/>
    <lineage>
        <taxon>Eukaryota</taxon>
        <taxon>Viridiplantae</taxon>
        <taxon>Streptophyta</taxon>
        <taxon>Embryophyta</taxon>
        <taxon>Tracheophyta</taxon>
        <taxon>Spermatophyta</taxon>
        <taxon>Magnoliopsida</taxon>
        <taxon>Liliopsida</taxon>
        <taxon>Asparagales</taxon>
        <taxon>Orchidaceae</taxon>
        <taxon>Vanilloideae</taxon>
        <taxon>Vanilleae</taxon>
        <taxon>Vanilla</taxon>
    </lineage>
</organism>
<protein>
    <submittedName>
        <fullName evidence="17">Uncharacterized protein</fullName>
    </submittedName>
</protein>
<dbReference type="EMBL" id="JADCNM010000006">
    <property type="protein sequence ID" value="KAG0478949.1"/>
    <property type="molecule type" value="Genomic_DNA"/>
</dbReference>
<evidence type="ECO:0000313" key="17">
    <source>
        <dbReference type="EMBL" id="KAG0478949.1"/>
    </source>
</evidence>
<keyword evidence="9" id="KW-0067">ATP-binding</keyword>
<dbReference type="Gene3D" id="1.10.510.10">
    <property type="entry name" value="Transferase(Phosphotransferase) domain 1"/>
    <property type="match status" value="1"/>
</dbReference>
<feature type="domain" description="Protein kinase" evidence="15">
    <location>
        <begin position="354"/>
        <end position="632"/>
    </location>
</feature>
<dbReference type="InterPro" id="IPR001245">
    <property type="entry name" value="Ser-Thr/Tyr_kinase_cat_dom"/>
</dbReference>
<keyword evidence="2" id="KW-0723">Serine/threonine-protein kinase</keyword>
<dbReference type="FunFam" id="3.30.200.20:FF:000466">
    <property type="entry name" value="Putative LRR receptor-like serine/threonine-protein kinase"/>
    <property type="match status" value="1"/>
</dbReference>
<keyword evidence="4 14" id="KW-0812">Transmembrane</keyword>
<comment type="caution">
    <text evidence="17">The sequence shown here is derived from an EMBL/GenBank/DDBJ whole genome shotgun (WGS) entry which is preliminary data.</text>
</comment>
<dbReference type="GO" id="GO:0004674">
    <property type="term" value="F:protein serine/threonine kinase activity"/>
    <property type="evidence" value="ECO:0007669"/>
    <property type="project" value="UniProtKB-KW"/>
</dbReference>
<reference evidence="17 18" key="1">
    <citation type="journal article" date="2020" name="Nat. Food">
        <title>A phased Vanilla planifolia genome enables genetic improvement of flavour and production.</title>
        <authorList>
            <person name="Hasing T."/>
            <person name="Tang H."/>
            <person name="Brym M."/>
            <person name="Khazi F."/>
            <person name="Huang T."/>
            <person name="Chambers A.H."/>
        </authorList>
    </citation>
    <scope>NUCLEOTIDE SEQUENCE [LARGE SCALE GENOMIC DNA]</scope>
    <source>
        <tissue evidence="17">Leaf</tissue>
    </source>
</reference>